<evidence type="ECO:0000313" key="4">
    <source>
        <dbReference type="Proteomes" id="UP001064632"/>
    </source>
</evidence>
<dbReference type="EMBL" id="CP104694">
    <property type="protein sequence ID" value="UXI68260.1"/>
    <property type="molecule type" value="Genomic_DNA"/>
</dbReference>
<sequence length="1265" mass="131685">MKRHWNRHLFLCQGQPRILRLTPAFLPPRALTRAISGEHNNAPHLADSGASAPATGKSGRAPTGMRGHEMHQKQRNIPDKSCHWRFVYLFIPTSPLFASVSFIVTERQPPYFWNACSLPSGTTRKPDGAVRGLSSWLANLVKSLPGGEFMKRFLRTSSRSLSASSLLKPLLLCLFAATSAQAIQPADTSAHRPLLTRPYLAPELEVQPALEPSANLTESFSLHPAAAAFVKRHPGQWELRWDRRADRPNLIQGAGVPLIPGRGNSLTAEKIGLSAGEKIDMAVVEARLLDFVAENSDLLRTDGLEFQLDPQGSVAYGEDNSHWFVEFAQSKDGVRVRGANLFFRISNGNIVQFGSHMVAPVKIDAFPASVREKAFEVALGELAFPARVKVETLVQPGELLIVPFAADSARAGEGYKGANGEGYAHRLAWRFVFRLTGDKSTYELLVDAKTNRVIEVRDLNTYANAVVDGGIFTGVNTGPETIVPMPFAAVTNGTAKVTDALGIYDYTGGAATVTLDGKYFRMSDTCGSISLSNSTDGNLHLGTDTGTDCGAAGGAGGNGNTRASRNGFYYLTKINRKAATFLPGNSWIAGKVTANMNINDVCNAYWNGSTLNFFKSGTSGSTSCANTGELAAVFLHEWGHGMDTNSGGAASEYGSGEAVGDTFAFLETRTGCIGNGFFVSGSGCHNCAASCTGVRDLNAFSTLGAATIAKPSTITDNAGANCDRFACPYLANGITPYQGPMGYEGHCEAYISGSANWDLAQSLVAQHGATAGWAQMDKIWYASLTPSKSAYQVTSGGKCNVSATVNGCGANNWYTVYLAADDDDGNLANGTPNACRIWDAFNAHGIACGTRPACSGGTPDFTIAATPASQSVCAPGTTSYTVNIGATGGFSNNVTLAASGLPSGVTASFAPNPVAPGSSSTLTLNVASSAAAGSYTVTINGTASGSAGHSATTQLVVNAGAPAAPTLSAPANGATGVSTSPTLSWNASAGASTYTLEVATDAAFSNIVQNIPAITTTSRTVTGLSSATTYHWRVRAVSGCGSNTSGGFSFTTSTSSNVLQNGVPVTGLSATTGNSLLYTMVVPAGATNLRFVTSGGTGDADLYVKFGSAPTTSSYDCRSIGSTNSETCAITTAQAGTYYVLVYSYANFSGLSLTGSFNTGGGNVLQNGVPVSGLAATSGNSVLYTMEVPAGATNLRFTTTGGTGDADLYVRFGAAPTTSTYTCRSWTSSNAETCNITPAQAGTYYVMVRAYATFSGVTLTGSYTP</sequence>
<proteinExistence type="predicted"/>
<name>A0ABY6BIR0_9GAMM</name>
<feature type="domain" description="Fibronectin type-III" evidence="2">
    <location>
        <begin position="961"/>
        <end position="1055"/>
    </location>
</feature>
<evidence type="ECO:0000259" key="2">
    <source>
        <dbReference type="PROSITE" id="PS50853"/>
    </source>
</evidence>
<accession>A0ABY6BIR0</accession>
<dbReference type="InterPro" id="IPR013783">
    <property type="entry name" value="Ig-like_fold"/>
</dbReference>
<keyword evidence="4" id="KW-1185">Reference proteome</keyword>
<dbReference type="InterPro" id="IPR007280">
    <property type="entry name" value="Peptidase_C_arc/bac"/>
</dbReference>
<evidence type="ECO:0000256" key="1">
    <source>
        <dbReference type="SAM" id="MobiDB-lite"/>
    </source>
</evidence>
<dbReference type="InterPro" id="IPR036116">
    <property type="entry name" value="FN3_sf"/>
</dbReference>
<dbReference type="Gene3D" id="2.60.120.380">
    <property type="match status" value="2"/>
</dbReference>
<dbReference type="Pfam" id="PF00041">
    <property type="entry name" value="fn3"/>
    <property type="match status" value="1"/>
</dbReference>
<reference evidence="3" key="1">
    <citation type="submission" date="2022-09" db="EMBL/GenBank/DDBJ databases">
        <title>Tahibacter sp. nov., isolated from a fresh water.</title>
        <authorList>
            <person name="Baek J.H."/>
            <person name="Lee J.K."/>
            <person name="Kim J.M."/>
            <person name="Jeon C.O."/>
        </authorList>
    </citation>
    <scope>NUCLEOTIDE SEQUENCE</scope>
    <source>
        <strain evidence="3">W38</strain>
    </source>
</reference>
<evidence type="ECO:0000313" key="3">
    <source>
        <dbReference type="EMBL" id="UXI68260.1"/>
    </source>
</evidence>
<feature type="region of interest" description="Disordered" evidence="1">
    <location>
        <begin position="39"/>
        <end position="67"/>
    </location>
</feature>
<dbReference type="SUPFAM" id="SSF55486">
    <property type="entry name" value="Metalloproteases ('zincins'), catalytic domain"/>
    <property type="match status" value="1"/>
</dbReference>
<organism evidence="3 4">
    <name type="scientific">Tahibacter amnicola</name>
    <dbReference type="NCBI Taxonomy" id="2976241"/>
    <lineage>
        <taxon>Bacteria</taxon>
        <taxon>Pseudomonadati</taxon>
        <taxon>Pseudomonadota</taxon>
        <taxon>Gammaproteobacteria</taxon>
        <taxon>Lysobacterales</taxon>
        <taxon>Rhodanobacteraceae</taxon>
        <taxon>Tahibacter</taxon>
    </lineage>
</organism>
<dbReference type="InterPro" id="IPR003961">
    <property type="entry name" value="FN3_dom"/>
</dbReference>
<dbReference type="SUPFAM" id="SSF49265">
    <property type="entry name" value="Fibronectin type III"/>
    <property type="match status" value="1"/>
</dbReference>
<dbReference type="Pfam" id="PF04151">
    <property type="entry name" value="PPC"/>
    <property type="match status" value="2"/>
</dbReference>
<dbReference type="Gene3D" id="2.60.40.10">
    <property type="entry name" value="Immunoglobulins"/>
    <property type="match status" value="1"/>
</dbReference>
<dbReference type="Proteomes" id="UP001064632">
    <property type="component" value="Chromosome"/>
</dbReference>
<protein>
    <submittedName>
        <fullName evidence="3">Pre-peptidase C-terminal domain-containing protein</fullName>
    </submittedName>
</protein>
<gene>
    <name evidence="3" type="ORF">N4264_01015</name>
</gene>
<dbReference type="CDD" id="cd00063">
    <property type="entry name" value="FN3"/>
    <property type="match status" value="1"/>
</dbReference>
<dbReference type="PROSITE" id="PS50853">
    <property type="entry name" value="FN3"/>
    <property type="match status" value="1"/>
</dbReference>